<dbReference type="EMBL" id="BGZK01001905">
    <property type="protein sequence ID" value="GBP88099.1"/>
    <property type="molecule type" value="Genomic_DNA"/>
</dbReference>
<evidence type="ECO:0000313" key="1">
    <source>
        <dbReference type="EMBL" id="GBP88099.1"/>
    </source>
</evidence>
<reference evidence="1 2" key="1">
    <citation type="journal article" date="2019" name="Commun. Biol.">
        <title>The bagworm genome reveals a unique fibroin gene that provides high tensile strength.</title>
        <authorList>
            <person name="Kono N."/>
            <person name="Nakamura H."/>
            <person name="Ohtoshi R."/>
            <person name="Tomita M."/>
            <person name="Numata K."/>
            <person name="Arakawa K."/>
        </authorList>
    </citation>
    <scope>NUCLEOTIDE SEQUENCE [LARGE SCALE GENOMIC DNA]</scope>
</reference>
<dbReference type="Proteomes" id="UP000299102">
    <property type="component" value="Unassembled WGS sequence"/>
</dbReference>
<evidence type="ECO:0000313" key="2">
    <source>
        <dbReference type="Proteomes" id="UP000299102"/>
    </source>
</evidence>
<organism evidence="1 2">
    <name type="scientific">Eumeta variegata</name>
    <name type="common">Bagworm moth</name>
    <name type="synonym">Eumeta japonica</name>
    <dbReference type="NCBI Taxonomy" id="151549"/>
    <lineage>
        <taxon>Eukaryota</taxon>
        <taxon>Metazoa</taxon>
        <taxon>Ecdysozoa</taxon>
        <taxon>Arthropoda</taxon>
        <taxon>Hexapoda</taxon>
        <taxon>Insecta</taxon>
        <taxon>Pterygota</taxon>
        <taxon>Neoptera</taxon>
        <taxon>Endopterygota</taxon>
        <taxon>Lepidoptera</taxon>
        <taxon>Glossata</taxon>
        <taxon>Ditrysia</taxon>
        <taxon>Tineoidea</taxon>
        <taxon>Psychidae</taxon>
        <taxon>Oiketicinae</taxon>
        <taxon>Eumeta</taxon>
    </lineage>
</organism>
<gene>
    <name evidence="1" type="ORF">EVAR_10560_1</name>
</gene>
<name>A0A4C1ZMH5_EUMVA</name>
<accession>A0A4C1ZMH5</accession>
<comment type="caution">
    <text evidence="1">The sequence shown here is derived from an EMBL/GenBank/DDBJ whole genome shotgun (WGS) entry which is preliminary data.</text>
</comment>
<keyword evidence="2" id="KW-1185">Reference proteome</keyword>
<dbReference type="AlphaFoldDB" id="A0A4C1ZMH5"/>
<sequence length="94" mass="10534">MRSGEASNKVDNTEYVRVPAYLPRHLYGRHVSCRATNMYAVSFCVIIKIKSKPVLTGQLVFDLPLTRRLGQPLVGKDSPHSLALLLTGDRVKLR</sequence>
<protein>
    <submittedName>
        <fullName evidence="1">Uncharacterized protein</fullName>
    </submittedName>
</protein>
<proteinExistence type="predicted"/>